<proteinExistence type="predicted"/>
<gene>
    <name evidence="1" type="ORF">T03_15152</name>
</gene>
<dbReference type="Proteomes" id="UP000054653">
    <property type="component" value="Unassembled WGS sequence"/>
</dbReference>
<evidence type="ECO:0000313" key="2">
    <source>
        <dbReference type="Proteomes" id="UP000054653"/>
    </source>
</evidence>
<dbReference type="AlphaFoldDB" id="A0A0V1CZE1"/>
<evidence type="ECO:0000313" key="1">
    <source>
        <dbReference type="EMBL" id="KRY54585.1"/>
    </source>
</evidence>
<dbReference type="EMBL" id="JYDI01000067">
    <property type="protein sequence ID" value="KRY54585.1"/>
    <property type="molecule type" value="Genomic_DNA"/>
</dbReference>
<dbReference type="Gene3D" id="2.40.70.10">
    <property type="entry name" value="Acid Proteases"/>
    <property type="match status" value="1"/>
</dbReference>
<dbReference type="GO" id="GO:0006508">
    <property type="term" value="P:proteolysis"/>
    <property type="evidence" value="ECO:0007669"/>
    <property type="project" value="InterPro"/>
</dbReference>
<dbReference type="GO" id="GO:0004190">
    <property type="term" value="F:aspartic-type endopeptidase activity"/>
    <property type="evidence" value="ECO:0007669"/>
    <property type="project" value="InterPro"/>
</dbReference>
<comment type="caution">
    <text evidence="1">The sequence shown here is derived from an EMBL/GenBank/DDBJ whole genome shotgun (WGS) entry which is preliminary data.</text>
</comment>
<sequence length="140" mass="15135">MLHLPKVGRPAVKGGSQCGERSSAVCIGVDIRRAPPGLLNRLTVRQMASEVSITNRTLPVVVIRAPEIETPIVEGSVGGVRCDMLVDTGSAVTLANERFIRHLKTLRDVPKPSIRLETATGRMRAGFRWAFAQALLEGIP</sequence>
<dbReference type="SUPFAM" id="SSF50630">
    <property type="entry name" value="Acid proteases"/>
    <property type="match status" value="1"/>
</dbReference>
<reference evidence="1 2" key="1">
    <citation type="submission" date="2015-01" db="EMBL/GenBank/DDBJ databases">
        <title>Evolution of Trichinella species and genotypes.</title>
        <authorList>
            <person name="Korhonen P.K."/>
            <person name="Edoardo P."/>
            <person name="Giuseppe L.R."/>
            <person name="Gasser R.B."/>
        </authorList>
    </citation>
    <scope>NUCLEOTIDE SEQUENCE [LARGE SCALE GENOMIC DNA]</scope>
    <source>
        <strain evidence="1">ISS120</strain>
    </source>
</reference>
<dbReference type="PROSITE" id="PS00141">
    <property type="entry name" value="ASP_PROTEASE"/>
    <property type="match status" value="1"/>
</dbReference>
<dbReference type="InterPro" id="IPR001969">
    <property type="entry name" value="Aspartic_peptidase_AS"/>
</dbReference>
<dbReference type="InterPro" id="IPR021109">
    <property type="entry name" value="Peptidase_aspartic_dom_sf"/>
</dbReference>
<accession>A0A0V1CZE1</accession>
<organism evidence="1 2">
    <name type="scientific">Trichinella britovi</name>
    <name type="common">Parasitic roundworm</name>
    <dbReference type="NCBI Taxonomy" id="45882"/>
    <lineage>
        <taxon>Eukaryota</taxon>
        <taxon>Metazoa</taxon>
        <taxon>Ecdysozoa</taxon>
        <taxon>Nematoda</taxon>
        <taxon>Enoplea</taxon>
        <taxon>Dorylaimia</taxon>
        <taxon>Trichinellida</taxon>
        <taxon>Trichinellidae</taxon>
        <taxon>Trichinella</taxon>
    </lineage>
</organism>
<dbReference type="Pfam" id="PF13650">
    <property type="entry name" value="Asp_protease_2"/>
    <property type="match status" value="1"/>
</dbReference>
<protein>
    <submittedName>
        <fullName evidence="1">Uncharacterized protein</fullName>
    </submittedName>
</protein>
<dbReference type="STRING" id="45882.A0A0V1CZE1"/>
<name>A0A0V1CZE1_TRIBR</name>
<keyword evidence="2" id="KW-1185">Reference proteome</keyword>